<dbReference type="PANTHER" id="PTHR21137:SF44">
    <property type="entry name" value="ODORANT RECEPTOR 13A-RELATED"/>
    <property type="match status" value="1"/>
</dbReference>
<feature type="transmembrane region" description="Helical" evidence="9">
    <location>
        <begin position="684"/>
        <end position="704"/>
    </location>
</feature>
<keyword evidence="3 9" id="KW-0812">Transmembrane</keyword>
<evidence type="ECO:0000256" key="6">
    <source>
        <dbReference type="ARBA" id="ARBA00023136"/>
    </source>
</evidence>
<feature type="transmembrane region" description="Helical" evidence="9">
    <location>
        <begin position="575"/>
        <end position="599"/>
    </location>
</feature>
<evidence type="ECO:0000256" key="2">
    <source>
        <dbReference type="ARBA" id="ARBA00022606"/>
    </source>
</evidence>
<sequence length="788" mass="90469">MEFTKDLNYAIGWNRLNLQILGVWPDSDRLEKNVIFTKYRWIVHLFIMLGFIVLPQSAYLMIIWGDLDLMTEDLATANVPVTMACFKLFIIYYHLKSLHPLLSAFFDDWNRSKSQEERSIMLNNARKARMISMLCTVMIQIMTTTYILLRITMILQMQRDQMEPDRTLICPAYFPYDVRRSSVFFLTCLGQILAAYSATISYTGVDSFISMLVLHVCSQISNLRLTLKTLVDERNTKDKETDNFLEKLTLIVKRHEHLNWFAQTIEKSFNILMLVQILTCTMQVCFQSYQVKAILGQKNGEFPTVQLSFLVLFVAVTLTHLYIYCYVGEMLIVQSSGMSESAYESKWCNLSPKEARNLLFVMHRSTIPLRLTAGKFSTFSMKTFSEVNIQRERNSNLSKLFSNIFFFCRSSVGLTLACANLSKKFDNFYLYRSFVCRTNMDYAIGWNRFNLSVLGVWPEPSKTTFLWRIISAIIFWTSTTVTFLFICAPQTADLILNSTSLDEAIENLSINIPIVFALIKQIVLRYHGKAFISLQTYANMASASEVDLGGLLHPATFPYDTKKSPYFEITWMGQFMGTVLTAICYSCFDTFLAVFVLHLCGQLSVLQLNLKELSDVAKRDITLFQSKLGFIVNRHEQLYKFAIIVEDCFNLTLLGQTLISTAMFCLTGYRMITSMGSQEQELPIVGLIFFVIHVIYTMLHLYIYCYVGETLLVESTGIAFSAYDCEWYDLPPKKAMCLMIVICRARIAFQITAGKFSPFSLELFGAIMKTSAGYLSVLLAMKDRLIEE</sequence>
<evidence type="ECO:0000313" key="10">
    <source>
        <dbReference type="Proteomes" id="UP000694924"/>
    </source>
</evidence>
<evidence type="ECO:0000256" key="7">
    <source>
        <dbReference type="ARBA" id="ARBA00023170"/>
    </source>
</evidence>
<keyword evidence="8" id="KW-0807">Transducer</keyword>
<comment type="subcellular location">
    <subcellularLocation>
        <location evidence="1">Membrane</location>
        <topology evidence="1">Multi-pass membrane protein</topology>
    </subcellularLocation>
</comment>
<evidence type="ECO:0000256" key="3">
    <source>
        <dbReference type="ARBA" id="ARBA00022692"/>
    </source>
</evidence>
<dbReference type="Proteomes" id="UP000694924">
    <property type="component" value="Unplaced"/>
</dbReference>
<keyword evidence="5 9" id="KW-1133">Transmembrane helix</keyword>
<evidence type="ECO:0000256" key="9">
    <source>
        <dbReference type="SAM" id="Phobius"/>
    </source>
</evidence>
<dbReference type="RefSeq" id="XP_015181189.1">
    <property type="nucleotide sequence ID" value="XM_015325703.1"/>
</dbReference>
<feature type="transmembrane region" description="Helical" evidence="9">
    <location>
        <begin position="130"/>
        <end position="149"/>
    </location>
</feature>
<feature type="transmembrane region" description="Helical" evidence="9">
    <location>
        <begin position="183"/>
        <end position="202"/>
    </location>
</feature>
<organism evidence="10 11">
    <name type="scientific">Polistes dominula</name>
    <name type="common">European paper wasp</name>
    <name type="synonym">Vespa dominula</name>
    <dbReference type="NCBI Taxonomy" id="743375"/>
    <lineage>
        <taxon>Eukaryota</taxon>
        <taxon>Metazoa</taxon>
        <taxon>Ecdysozoa</taxon>
        <taxon>Arthropoda</taxon>
        <taxon>Hexapoda</taxon>
        <taxon>Insecta</taxon>
        <taxon>Pterygota</taxon>
        <taxon>Neoptera</taxon>
        <taxon>Endopterygota</taxon>
        <taxon>Hymenoptera</taxon>
        <taxon>Apocrita</taxon>
        <taxon>Aculeata</taxon>
        <taxon>Vespoidea</taxon>
        <taxon>Vespidae</taxon>
        <taxon>Polistinae</taxon>
        <taxon>Polistini</taxon>
        <taxon>Polistes</taxon>
    </lineage>
</organism>
<feature type="transmembrane region" description="Helical" evidence="9">
    <location>
        <begin position="74"/>
        <end position="95"/>
    </location>
</feature>
<evidence type="ECO:0000256" key="1">
    <source>
        <dbReference type="ARBA" id="ARBA00004141"/>
    </source>
</evidence>
<keyword evidence="7" id="KW-0675">Receptor</keyword>
<evidence type="ECO:0000256" key="4">
    <source>
        <dbReference type="ARBA" id="ARBA00022725"/>
    </source>
</evidence>
<accession>A0ABM1ILV2</accession>
<keyword evidence="2" id="KW-0716">Sensory transduction</keyword>
<name>A0ABM1ILV2_POLDO</name>
<gene>
    <name evidence="11" type="primary">LOC107068879</name>
</gene>
<dbReference type="InterPro" id="IPR004117">
    <property type="entry name" value="7tm6_olfct_rcpt"/>
</dbReference>
<evidence type="ECO:0000256" key="5">
    <source>
        <dbReference type="ARBA" id="ARBA00022989"/>
    </source>
</evidence>
<protein>
    <submittedName>
        <fullName evidence="11">Uncharacterized protein LOC107068879</fullName>
    </submittedName>
</protein>
<feature type="transmembrane region" description="Helical" evidence="9">
    <location>
        <begin position="653"/>
        <end position="672"/>
    </location>
</feature>
<feature type="transmembrane region" description="Helical" evidence="9">
    <location>
        <begin position="309"/>
        <end position="327"/>
    </location>
</feature>
<proteinExistence type="predicted"/>
<keyword evidence="6 9" id="KW-0472">Membrane</keyword>
<feature type="transmembrane region" description="Helical" evidence="9">
    <location>
        <begin position="269"/>
        <end position="289"/>
    </location>
</feature>
<feature type="transmembrane region" description="Helical" evidence="9">
    <location>
        <begin position="465"/>
        <end position="488"/>
    </location>
</feature>
<evidence type="ECO:0000256" key="8">
    <source>
        <dbReference type="ARBA" id="ARBA00023224"/>
    </source>
</evidence>
<keyword evidence="10" id="KW-1185">Reference proteome</keyword>
<dbReference type="Pfam" id="PF02949">
    <property type="entry name" value="7tm_6"/>
    <property type="match status" value="2"/>
</dbReference>
<keyword evidence="4" id="KW-0552">Olfaction</keyword>
<feature type="transmembrane region" description="Helical" evidence="9">
    <location>
        <begin position="41"/>
        <end position="62"/>
    </location>
</feature>
<reference evidence="11" key="1">
    <citation type="submission" date="2025-08" db="UniProtKB">
        <authorList>
            <consortium name="RefSeq"/>
        </authorList>
    </citation>
    <scope>IDENTIFICATION</scope>
    <source>
        <tissue evidence="11">Whole body</tissue>
    </source>
</reference>
<evidence type="ECO:0000313" key="11">
    <source>
        <dbReference type="RefSeq" id="XP_015181189.1"/>
    </source>
</evidence>
<dbReference type="GeneID" id="107068879"/>
<dbReference type="PANTHER" id="PTHR21137">
    <property type="entry name" value="ODORANT RECEPTOR"/>
    <property type="match status" value="1"/>
</dbReference>